<dbReference type="EMBL" id="VDEP01000240">
    <property type="protein sequence ID" value="KAA1121044.1"/>
    <property type="molecule type" value="Genomic_DNA"/>
</dbReference>
<comment type="caution">
    <text evidence="1">The sequence shown here is derived from an EMBL/GenBank/DDBJ whole genome shotgun (WGS) entry which is preliminary data.</text>
</comment>
<keyword evidence="3" id="KW-1185">Reference proteome</keyword>
<organism evidence="1 3">
    <name type="scientific">Puccinia graminis f. sp. tritici</name>
    <dbReference type="NCBI Taxonomy" id="56615"/>
    <lineage>
        <taxon>Eukaryota</taxon>
        <taxon>Fungi</taxon>
        <taxon>Dikarya</taxon>
        <taxon>Basidiomycota</taxon>
        <taxon>Pucciniomycotina</taxon>
        <taxon>Pucciniomycetes</taxon>
        <taxon>Pucciniales</taxon>
        <taxon>Pucciniaceae</taxon>
        <taxon>Puccinia</taxon>
    </lineage>
</organism>
<protein>
    <submittedName>
        <fullName evidence="1">Uncharacterized protein</fullName>
    </submittedName>
</protein>
<evidence type="ECO:0000313" key="1">
    <source>
        <dbReference type="EMBL" id="KAA1105881.1"/>
    </source>
</evidence>
<dbReference type="AlphaFoldDB" id="A0A5B0PY75"/>
<sequence>MITTRNQLYDAQLSSFFPTSFRKCLVIHLILVFLSLNRLADPSIASRIDMMNLQTSFSDPENHT</sequence>
<gene>
    <name evidence="1" type="ORF">PGT21_023143</name>
    <name evidence="2" type="ORF">PGTUg99_028680</name>
</gene>
<reference evidence="3 4" key="1">
    <citation type="submission" date="2019-05" db="EMBL/GenBank/DDBJ databases">
        <title>Emergence of the Ug99 lineage of the wheat stem rust pathogen through somatic hybridization.</title>
        <authorList>
            <person name="Li F."/>
            <person name="Upadhyaya N.M."/>
            <person name="Sperschneider J."/>
            <person name="Matny O."/>
            <person name="Nguyen-Phuc H."/>
            <person name="Mago R."/>
            <person name="Raley C."/>
            <person name="Miller M.E."/>
            <person name="Silverstein K.A.T."/>
            <person name="Henningsen E."/>
            <person name="Hirsch C.D."/>
            <person name="Visser B."/>
            <person name="Pretorius Z.A."/>
            <person name="Steffenson B.J."/>
            <person name="Schwessinger B."/>
            <person name="Dodds P.N."/>
            <person name="Figueroa M."/>
        </authorList>
    </citation>
    <scope>NUCLEOTIDE SEQUENCE [LARGE SCALE GENOMIC DNA]</scope>
    <source>
        <strain evidence="1">21-0</strain>
        <strain evidence="2 4">Ug99</strain>
    </source>
</reference>
<evidence type="ECO:0000313" key="2">
    <source>
        <dbReference type="EMBL" id="KAA1121044.1"/>
    </source>
</evidence>
<dbReference type="EMBL" id="VSWC01000040">
    <property type="protein sequence ID" value="KAA1105881.1"/>
    <property type="molecule type" value="Genomic_DNA"/>
</dbReference>
<accession>A0A5B0PY75</accession>
<evidence type="ECO:0000313" key="4">
    <source>
        <dbReference type="Proteomes" id="UP000325313"/>
    </source>
</evidence>
<evidence type="ECO:0000313" key="3">
    <source>
        <dbReference type="Proteomes" id="UP000324748"/>
    </source>
</evidence>
<dbReference type="Proteomes" id="UP000325313">
    <property type="component" value="Unassembled WGS sequence"/>
</dbReference>
<name>A0A5B0PY75_PUCGR</name>
<dbReference type="Proteomes" id="UP000324748">
    <property type="component" value="Unassembled WGS sequence"/>
</dbReference>
<proteinExistence type="predicted"/>